<dbReference type="InterPro" id="IPR050221">
    <property type="entry name" value="26S_Proteasome_ATPase"/>
</dbReference>
<accession>Q8H2N0</accession>
<dbReference type="Gene3D" id="3.40.50.300">
    <property type="entry name" value="P-loop containing nucleotide triphosphate hydrolases"/>
    <property type="match status" value="1"/>
</dbReference>
<keyword evidence="1" id="KW-0547">Nucleotide-binding</keyword>
<evidence type="ECO:0000313" key="3">
    <source>
        <dbReference type="EMBL" id="BAC21589.1"/>
    </source>
</evidence>
<name>Q8H2N0_ORYSJ</name>
<dbReference type="EMBL" id="AP005516">
    <property type="protein sequence ID" value="BAC21589.1"/>
    <property type="molecule type" value="Genomic_DNA"/>
</dbReference>
<evidence type="ECO:0000313" key="4">
    <source>
        <dbReference type="Proteomes" id="UP000000763"/>
    </source>
</evidence>
<keyword evidence="2" id="KW-0067">ATP-binding</keyword>
<gene>
    <name evidence="3" type="primary">OSJNBa0066H10.120</name>
</gene>
<evidence type="ECO:0000256" key="2">
    <source>
        <dbReference type="ARBA" id="ARBA00022840"/>
    </source>
</evidence>
<dbReference type="SUPFAM" id="SSF52540">
    <property type="entry name" value="P-loop containing nucleoside triphosphate hydrolases"/>
    <property type="match status" value="1"/>
</dbReference>
<dbReference type="AlphaFoldDB" id="Q8H2N0"/>
<organism evidence="3 4">
    <name type="scientific">Oryza sativa subsp. japonica</name>
    <name type="common">Rice</name>
    <dbReference type="NCBI Taxonomy" id="39947"/>
    <lineage>
        <taxon>Eukaryota</taxon>
        <taxon>Viridiplantae</taxon>
        <taxon>Streptophyta</taxon>
        <taxon>Embryophyta</taxon>
        <taxon>Tracheophyta</taxon>
        <taxon>Spermatophyta</taxon>
        <taxon>Magnoliopsida</taxon>
        <taxon>Liliopsida</taxon>
        <taxon>Poales</taxon>
        <taxon>Poaceae</taxon>
        <taxon>BOP clade</taxon>
        <taxon>Oryzoideae</taxon>
        <taxon>Oryzeae</taxon>
        <taxon>Oryzinae</taxon>
        <taxon>Oryza</taxon>
        <taxon>Oryza sativa</taxon>
    </lineage>
</organism>
<evidence type="ECO:0008006" key="5">
    <source>
        <dbReference type="Google" id="ProtNLM"/>
    </source>
</evidence>
<dbReference type="GO" id="GO:0005524">
    <property type="term" value="F:ATP binding"/>
    <property type="evidence" value="ECO:0007669"/>
    <property type="project" value="UniProtKB-KW"/>
</dbReference>
<dbReference type="InterPro" id="IPR027417">
    <property type="entry name" value="P-loop_NTPase"/>
</dbReference>
<protein>
    <recommendedName>
        <fullName evidence="5">ATPase AAA-type core domain-containing protein</fullName>
    </recommendedName>
</protein>
<proteinExistence type="predicted"/>
<dbReference type="Proteomes" id="UP000000763">
    <property type="component" value="Chromosome 7"/>
</dbReference>
<reference evidence="4" key="2">
    <citation type="journal article" date="2008" name="Nucleic Acids Res.">
        <title>The rice annotation project database (RAP-DB): 2008 update.</title>
        <authorList>
            <consortium name="The rice annotation project (RAP)"/>
        </authorList>
    </citation>
    <scope>GENOME REANNOTATION</scope>
    <source>
        <strain evidence="4">cv. Nipponbare</strain>
    </source>
</reference>
<evidence type="ECO:0000256" key="1">
    <source>
        <dbReference type="ARBA" id="ARBA00022741"/>
    </source>
</evidence>
<reference evidence="4" key="1">
    <citation type="journal article" date="2005" name="Nature">
        <title>The map-based sequence of the rice genome.</title>
        <authorList>
            <consortium name="International rice genome sequencing project (IRGSP)"/>
            <person name="Matsumoto T."/>
            <person name="Wu J."/>
            <person name="Kanamori H."/>
            <person name="Katayose Y."/>
            <person name="Fujisawa M."/>
            <person name="Namiki N."/>
            <person name="Mizuno H."/>
            <person name="Yamamoto K."/>
            <person name="Antonio B.A."/>
            <person name="Baba T."/>
            <person name="Sakata K."/>
            <person name="Nagamura Y."/>
            <person name="Aoki H."/>
            <person name="Arikawa K."/>
            <person name="Arita K."/>
            <person name="Bito T."/>
            <person name="Chiden Y."/>
            <person name="Fujitsuka N."/>
            <person name="Fukunaka R."/>
            <person name="Hamada M."/>
            <person name="Harada C."/>
            <person name="Hayashi A."/>
            <person name="Hijishita S."/>
            <person name="Honda M."/>
            <person name="Hosokawa S."/>
            <person name="Ichikawa Y."/>
            <person name="Idonuma A."/>
            <person name="Iijima M."/>
            <person name="Ikeda M."/>
            <person name="Ikeno M."/>
            <person name="Ito K."/>
            <person name="Ito S."/>
            <person name="Ito T."/>
            <person name="Ito Y."/>
            <person name="Ito Y."/>
            <person name="Iwabuchi A."/>
            <person name="Kamiya K."/>
            <person name="Karasawa W."/>
            <person name="Kurita K."/>
            <person name="Katagiri S."/>
            <person name="Kikuta A."/>
            <person name="Kobayashi H."/>
            <person name="Kobayashi N."/>
            <person name="Machita K."/>
            <person name="Maehara T."/>
            <person name="Masukawa M."/>
            <person name="Mizubayashi T."/>
            <person name="Mukai Y."/>
            <person name="Nagasaki H."/>
            <person name="Nagata Y."/>
            <person name="Naito S."/>
            <person name="Nakashima M."/>
            <person name="Nakama Y."/>
            <person name="Nakamichi Y."/>
            <person name="Nakamura M."/>
            <person name="Meguro A."/>
            <person name="Negishi M."/>
            <person name="Ohta I."/>
            <person name="Ohta T."/>
            <person name="Okamoto M."/>
            <person name="Ono N."/>
            <person name="Saji S."/>
            <person name="Sakaguchi M."/>
            <person name="Sakai K."/>
            <person name="Shibata M."/>
            <person name="Shimokawa T."/>
            <person name="Song J."/>
            <person name="Takazaki Y."/>
            <person name="Terasawa K."/>
            <person name="Tsugane M."/>
            <person name="Tsuji K."/>
            <person name="Ueda S."/>
            <person name="Waki K."/>
            <person name="Yamagata H."/>
            <person name="Yamamoto M."/>
            <person name="Yamamoto S."/>
            <person name="Yamane H."/>
            <person name="Yoshiki S."/>
            <person name="Yoshihara R."/>
            <person name="Yukawa K."/>
            <person name="Zhong H."/>
            <person name="Yano M."/>
            <person name="Yuan Q."/>
            <person name="Ouyang S."/>
            <person name="Liu J."/>
            <person name="Jones K.M."/>
            <person name="Gansberger K."/>
            <person name="Moffat K."/>
            <person name="Hill J."/>
            <person name="Bera J."/>
            <person name="Fadrosh D."/>
            <person name="Jin S."/>
            <person name="Johri S."/>
            <person name="Kim M."/>
            <person name="Overton L."/>
            <person name="Reardon M."/>
            <person name="Tsitrin T."/>
            <person name="Vuong H."/>
            <person name="Weaver B."/>
            <person name="Ciecko A."/>
            <person name="Tallon L."/>
            <person name="Jackson J."/>
            <person name="Pai G."/>
            <person name="Aken S.V."/>
            <person name="Utterback T."/>
            <person name="Reidmuller S."/>
            <person name="Feldblyum T."/>
            <person name="Hsiao J."/>
            <person name="Zismann V."/>
            <person name="Iobst S."/>
            <person name="de Vazeille A.R."/>
            <person name="Buell C.R."/>
            <person name="Ying K."/>
            <person name="Li Y."/>
            <person name="Lu T."/>
            <person name="Huang Y."/>
            <person name="Zhao Q."/>
            <person name="Feng Q."/>
            <person name="Zhang L."/>
            <person name="Zhu J."/>
            <person name="Weng Q."/>
            <person name="Mu J."/>
            <person name="Lu Y."/>
            <person name="Fan D."/>
            <person name="Liu Y."/>
            <person name="Guan J."/>
            <person name="Zhang Y."/>
            <person name="Yu S."/>
            <person name="Liu X."/>
            <person name="Zhang Y."/>
            <person name="Hong G."/>
            <person name="Han B."/>
            <person name="Choisne N."/>
            <person name="Demange N."/>
            <person name="Orjeda G."/>
            <person name="Samain S."/>
            <person name="Cattolico L."/>
            <person name="Pelletier E."/>
            <person name="Couloux A."/>
            <person name="Segurens B."/>
            <person name="Wincker P."/>
            <person name="D'Hont A."/>
            <person name="Scarpelli C."/>
            <person name="Weissenbach J."/>
            <person name="Salanoubat M."/>
            <person name="Quetier F."/>
            <person name="Yu Y."/>
            <person name="Kim H.R."/>
            <person name="Rambo T."/>
            <person name="Currie J."/>
            <person name="Collura K."/>
            <person name="Luo M."/>
            <person name="Yang T."/>
            <person name="Ammiraju J.S.S."/>
            <person name="Engler F."/>
            <person name="Soderlund C."/>
            <person name="Wing R.A."/>
            <person name="Palmer L.E."/>
            <person name="de la Bastide M."/>
            <person name="Spiegel L."/>
            <person name="Nascimento L."/>
            <person name="Zutavern T."/>
            <person name="O'Shaughnessy A."/>
            <person name="Dike S."/>
            <person name="Dedhia N."/>
            <person name="Preston R."/>
            <person name="Balija V."/>
            <person name="McCombie W.R."/>
            <person name="Chow T."/>
            <person name="Chen H."/>
            <person name="Chung M."/>
            <person name="Chen C."/>
            <person name="Shaw J."/>
            <person name="Wu H."/>
            <person name="Hsiao K."/>
            <person name="Chao Y."/>
            <person name="Chu M."/>
            <person name="Cheng C."/>
            <person name="Hour A."/>
            <person name="Lee P."/>
            <person name="Lin S."/>
            <person name="Lin Y."/>
            <person name="Liou J."/>
            <person name="Liu S."/>
            <person name="Hsing Y."/>
            <person name="Raghuvanshi S."/>
            <person name="Mohanty A."/>
            <person name="Bharti A.K."/>
            <person name="Gaur A."/>
            <person name="Gupta V."/>
            <person name="Kumar D."/>
            <person name="Ravi V."/>
            <person name="Vij S."/>
            <person name="Kapur A."/>
            <person name="Khurana P."/>
            <person name="Khurana P."/>
            <person name="Khurana J.P."/>
            <person name="Tyagi A.K."/>
            <person name="Gaikwad K."/>
            <person name="Singh A."/>
            <person name="Dalal V."/>
            <person name="Srivastava S."/>
            <person name="Dixit A."/>
            <person name="Pal A.K."/>
            <person name="Ghazi I.A."/>
            <person name="Yadav M."/>
            <person name="Pandit A."/>
            <person name="Bhargava A."/>
            <person name="Sureshbabu K."/>
            <person name="Batra K."/>
            <person name="Sharma T.R."/>
            <person name="Mohapatra T."/>
            <person name="Singh N.K."/>
            <person name="Messing J."/>
            <person name="Nelson A.B."/>
            <person name="Fuks G."/>
            <person name="Kavchok S."/>
            <person name="Keizer G."/>
            <person name="Linton E."/>
            <person name="Llaca V."/>
            <person name="Song R."/>
            <person name="Tanyolac B."/>
            <person name="Young S."/>
            <person name="Ho-Il K."/>
            <person name="Hahn J.H."/>
            <person name="Sangsakoo G."/>
            <person name="Vanavichit A."/>
            <person name="de Mattos Luiz.A.T."/>
            <person name="Zimmer P.D."/>
            <person name="Malone G."/>
            <person name="Dellagostin O."/>
            <person name="de Oliveira A.C."/>
            <person name="Bevan M."/>
            <person name="Bancroft I."/>
            <person name="Minx P."/>
            <person name="Cordum H."/>
            <person name="Wilson R."/>
            <person name="Cheng Z."/>
            <person name="Jin W."/>
            <person name="Jiang J."/>
            <person name="Leong S.A."/>
            <person name="Iwama H."/>
            <person name="Gojobori T."/>
            <person name="Itoh T."/>
            <person name="Niimura Y."/>
            <person name="Fujii Y."/>
            <person name="Habara T."/>
            <person name="Sakai H."/>
            <person name="Sato Y."/>
            <person name="Wilson G."/>
            <person name="Kumar K."/>
            <person name="McCouch S."/>
            <person name="Juretic N."/>
            <person name="Hoen D."/>
            <person name="Wright S."/>
            <person name="Bruskiewich R."/>
            <person name="Bureau T."/>
            <person name="Miyao A."/>
            <person name="Hirochika H."/>
            <person name="Nishikawa T."/>
            <person name="Kadowaki K."/>
            <person name="Sugiura M."/>
            <person name="Burr B."/>
            <person name="Sasaki T."/>
        </authorList>
    </citation>
    <scope>NUCLEOTIDE SEQUENCE [LARGE SCALE GENOMIC DNA]</scope>
    <source>
        <strain evidence="4">cv. Nipponbare</strain>
    </source>
</reference>
<dbReference type="PANTHER" id="PTHR23073">
    <property type="entry name" value="26S PROTEASOME REGULATORY SUBUNIT"/>
    <property type="match status" value="1"/>
</dbReference>
<sequence>MADTDKPGVMYDDINGCEAQKQELREGVKLPLTHPVLLHGPPGAGKSMRAKVIVCETSGQDTAIVFIDEVDAIVAGRLRSVATGSWELAPDDTTPRRAATDHPAVAEGCLKALN</sequence>